<evidence type="ECO:0000313" key="8">
    <source>
        <dbReference type="EMBL" id="ERE84566.1"/>
    </source>
</evidence>
<dbReference type="PANTHER" id="PTHR11224">
    <property type="entry name" value="MAKORIN-RELATED"/>
    <property type="match status" value="1"/>
</dbReference>
<evidence type="ECO:0000259" key="7">
    <source>
        <dbReference type="PROSITE" id="PS50103"/>
    </source>
</evidence>
<dbReference type="GO" id="GO:0061630">
    <property type="term" value="F:ubiquitin protein ligase activity"/>
    <property type="evidence" value="ECO:0007669"/>
    <property type="project" value="UniProtKB-EC"/>
</dbReference>
<dbReference type="AlphaFoldDB" id="A0A061IEP1"/>
<comment type="catalytic activity">
    <reaction evidence="1">
        <text>S-ubiquitinyl-[E2 ubiquitin-conjugating enzyme]-L-cysteine + [acceptor protein]-L-lysine = [E2 ubiquitin-conjugating enzyme]-L-cysteine + N(6)-ubiquitinyl-[acceptor protein]-L-lysine.</text>
        <dbReference type="EC" id="2.3.2.27"/>
    </reaction>
</comment>
<reference evidence="9" key="1">
    <citation type="journal article" date="2013" name="Nat. Biotechnol.">
        <title>Chinese hamster genome sequenced from sorted chromosomes.</title>
        <authorList>
            <person name="Brinkrolf K."/>
            <person name="Rupp O."/>
            <person name="Laux H."/>
            <person name="Kollin F."/>
            <person name="Ernst W."/>
            <person name="Linke B."/>
            <person name="Kofler R."/>
            <person name="Romand S."/>
            <person name="Hesse F."/>
            <person name="Budach W.E."/>
            <person name="Galosy S."/>
            <person name="Muller D."/>
            <person name="Noll T."/>
            <person name="Wienberg J."/>
            <person name="Jostock T."/>
            <person name="Leonard M."/>
            <person name="Grillari J."/>
            <person name="Tauch A."/>
            <person name="Goesmann A."/>
            <person name="Helk B."/>
            <person name="Mott J.E."/>
            <person name="Puhler A."/>
            <person name="Borth N."/>
        </authorList>
    </citation>
    <scope>NUCLEOTIDE SEQUENCE [LARGE SCALE GENOMIC DNA]</scope>
    <source>
        <strain evidence="9">17A/GY</strain>
    </source>
</reference>
<dbReference type="GO" id="GO:0008270">
    <property type="term" value="F:zinc ion binding"/>
    <property type="evidence" value="ECO:0007669"/>
    <property type="project" value="UniProtKB-KW"/>
</dbReference>
<evidence type="ECO:0000256" key="4">
    <source>
        <dbReference type="ARBA" id="ARBA00022771"/>
    </source>
</evidence>
<name>A0A061IEP1_CRIGR</name>
<dbReference type="GO" id="GO:0000209">
    <property type="term" value="P:protein polyubiquitination"/>
    <property type="evidence" value="ECO:0007669"/>
    <property type="project" value="InterPro"/>
</dbReference>
<evidence type="ECO:0000256" key="5">
    <source>
        <dbReference type="ARBA" id="ARBA00022833"/>
    </source>
</evidence>
<keyword evidence="3 6" id="KW-0479">Metal-binding</keyword>
<keyword evidence="4 6" id="KW-0863">Zinc-finger</keyword>
<dbReference type="EMBL" id="KE667892">
    <property type="protein sequence ID" value="ERE84566.1"/>
    <property type="molecule type" value="Genomic_DNA"/>
</dbReference>
<sequence>MNSLGTLEKNKTVYQSSNMPLCASIWRSMSREEYAITGFRELSHSNARLHLHVASIAAQQYICKWRSAKQFESKIIKSCPECRITSNFVIPSGYWVEEKEEKQRLIQKYKEAMSNKACRYFDEGRGSRPFGGNCFYKHAYPDGHREEPQRQKVGASSRYLAQRRSHFWELAEERENNPFDNNEEEVVTFELGEMLLMLLAAGGDNELTDSEDEWDLFHMSWRTFMTWIYRSLHGV</sequence>
<evidence type="ECO:0000256" key="6">
    <source>
        <dbReference type="PROSITE-ProRule" id="PRU00723"/>
    </source>
</evidence>
<accession>A0A061IEP1</accession>
<evidence type="ECO:0000256" key="2">
    <source>
        <dbReference type="ARBA" id="ARBA00012483"/>
    </source>
</evidence>
<feature type="zinc finger region" description="C3H1-type" evidence="6">
    <location>
        <begin position="112"/>
        <end position="141"/>
    </location>
</feature>
<evidence type="ECO:0000256" key="3">
    <source>
        <dbReference type="ARBA" id="ARBA00022723"/>
    </source>
</evidence>
<dbReference type="EC" id="2.3.2.27" evidence="2"/>
<proteinExistence type="predicted"/>
<dbReference type="Pfam" id="PF15815">
    <property type="entry name" value="MKRN1_C"/>
    <property type="match status" value="1"/>
</dbReference>
<protein>
    <recommendedName>
        <fullName evidence="2">RING-type E3 ubiquitin transferase</fullName>
        <ecNumber evidence="2">2.3.2.27</ecNumber>
    </recommendedName>
</protein>
<evidence type="ECO:0000256" key="1">
    <source>
        <dbReference type="ARBA" id="ARBA00000900"/>
    </source>
</evidence>
<dbReference type="PROSITE" id="PS50103">
    <property type="entry name" value="ZF_C3H1"/>
    <property type="match status" value="1"/>
</dbReference>
<keyword evidence="5 6" id="KW-0862">Zinc</keyword>
<dbReference type="InterPro" id="IPR045072">
    <property type="entry name" value="MKRN-like"/>
</dbReference>
<dbReference type="Proteomes" id="UP000030759">
    <property type="component" value="Unassembled WGS sequence"/>
</dbReference>
<dbReference type="InterPro" id="IPR031644">
    <property type="entry name" value="MKRN1_C"/>
</dbReference>
<feature type="domain" description="C3H1-type" evidence="7">
    <location>
        <begin position="112"/>
        <end position="141"/>
    </location>
</feature>
<gene>
    <name evidence="8" type="ORF">H671_2g5864</name>
</gene>
<dbReference type="PANTHER" id="PTHR11224:SF37">
    <property type="entry name" value="E3 UBIQUITIN-PROTEIN LIGASE MAKORIN-1"/>
    <property type="match status" value="1"/>
</dbReference>
<dbReference type="InterPro" id="IPR000571">
    <property type="entry name" value="Znf_CCCH"/>
</dbReference>
<evidence type="ECO:0000313" key="9">
    <source>
        <dbReference type="Proteomes" id="UP000030759"/>
    </source>
</evidence>
<organism evidence="8 9">
    <name type="scientific">Cricetulus griseus</name>
    <name type="common">Chinese hamster</name>
    <name type="synonym">Cricetulus barabensis griseus</name>
    <dbReference type="NCBI Taxonomy" id="10029"/>
    <lineage>
        <taxon>Eukaryota</taxon>
        <taxon>Metazoa</taxon>
        <taxon>Chordata</taxon>
        <taxon>Craniata</taxon>
        <taxon>Vertebrata</taxon>
        <taxon>Euteleostomi</taxon>
        <taxon>Mammalia</taxon>
        <taxon>Eutheria</taxon>
        <taxon>Euarchontoglires</taxon>
        <taxon>Glires</taxon>
        <taxon>Rodentia</taxon>
        <taxon>Myomorpha</taxon>
        <taxon>Muroidea</taxon>
        <taxon>Cricetidae</taxon>
        <taxon>Cricetinae</taxon>
        <taxon>Cricetulus</taxon>
    </lineage>
</organism>